<accession>A0A424WGX6</accession>
<sequence>MPEFIEANLDTLFTLAQSRTESYLRAAETQIDAVFGGGYAREHPELIAAFMKTASDEFTRTATAKVLQNLGYSLDSVADALRTRA</sequence>
<comment type="caution">
    <text evidence="1">The sequence shown here is derived from an EMBL/GenBank/DDBJ whole genome shotgun (WGS) entry which is preliminary data.</text>
</comment>
<dbReference type="AlphaFoldDB" id="A0A424WGX6"/>
<name>A0A424WGX6_ALCXX</name>
<evidence type="ECO:0000313" key="2">
    <source>
        <dbReference type="Proteomes" id="UP000285324"/>
    </source>
</evidence>
<evidence type="ECO:0000313" key="1">
    <source>
        <dbReference type="EMBL" id="RPJ92409.1"/>
    </source>
</evidence>
<dbReference type="OrthoDB" id="6445436at2"/>
<dbReference type="EMBL" id="QVXO01000008">
    <property type="protein sequence ID" value="RPJ92409.1"/>
    <property type="molecule type" value="Genomic_DNA"/>
</dbReference>
<dbReference type="RefSeq" id="WP_059373237.1">
    <property type="nucleotide sequence ID" value="NZ_CP061008.1"/>
</dbReference>
<protein>
    <submittedName>
        <fullName evidence="1">Uncharacterized protein</fullName>
    </submittedName>
</protein>
<dbReference type="Proteomes" id="UP000285324">
    <property type="component" value="Unassembled WGS sequence"/>
</dbReference>
<gene>
    <name evidence="1" type="ORF">DY367_07845</name>
</gene>
<proteinExistence type="predicted"/>
<reference evidence="1 2" key="1">
    <citation type="submission" date="2018-08" db="EMBL/GenBank/DDBJ databases">
        <title>Achromobacter xylosoxidans Genome sequencing and assembly.</title>
        <authorList>
            <person name="Wang R."/>
            <person name="Rensing C."/>
            <person name="Li Y."/>
        </authorList>
    </citation>
    <scope>NUCLEOTIDE SEQUENCE [LARGE SCALE GENOMIC DNA]</scope>
    <source>
        <strain evidence="1 2">GD003A</strain>
    </source>
</reference>
<organism evidence="1 2">
    <name type="scientific">Alcaligenes xylosoxydans xylosoxydans</name>
    <name type="common">Achromobacter xylosoxidans</name>
    <dbReference type="NCBI Taxonomy" id="85698"/>
    <lineage>
        <taxon>Bacteria</taxon>
        <taxon>Pseudomonadati</taxon>
        <taxon>Pseudomonadota</taxon>
        <taxon>Betaproteobacteria</taxon>
        <taxon>Burkholderiales</taxon>
        <taxon>Alcaligenaceae</taxon>
        <taxon>Achromobacter</taxon>
    </lineage>
</organism>